<proteinExistence type="predicted"/>
<dbReference type="InterPro" id="IPR013022">
    <property type="entry name" value="Xyl_isomerase-like_TIM-brl"/>
</dbReference>
<protein>
    <submittedName>
        <fullName evidence="2">Sugar phosphate isomerase/epimerase</fullName>
    </submittedName>
</protein>
<sequence length="276" mass="30851">MFPFKIALNTSTLFPFKLNVIQQIEIAAEAGYEGIELWMKDIEAYIASGGTVQDIKSALEKANIEFINAIAFFKWADVDIDTRKAAFEQAEKEMQLLESLGCKYIAAPPFGDVEETSLDEMASYFVHLVQIGRQVGVEPILEFWGKAKKLSTLDEARYVLDQSNVSNGKMLLDPFHMYVGGSDFTGLENLKGDQIGVFHINDCPSHPVKEELTDQDRVFPGEGDSPTSEIAKILNNIQYDGYLSLELFIEDFQGKTVAEVAKYGLNSVRNSYSVME</sequence>
<keyword evidence="3" id="KW-1185">Reference proteome</keyword>
<organism evidence="2 3">
    <name type="scientific">Lederbergia citrisecunda</name>
    <dbReference type="NCBI Taxonomy" id="2833583"/>
    <lineage>
        <taxon>Bacteria</taxon>
        <taxon>Bacillati</taxon>
        <taxon>Bacillota</taxon>
        <taxon>Bacilli</taxon>
        <taxon>Bacillales</taxon>
        <taxon>Bacillaceae</taxon>
        <taxon>Lederbergia</taxon>
    </lineage>
</organism>
<dbReference type="InterPro" id="IPR036237">
    <property type="entry name" value="Xyl_isomerase-like_sf"/>
</dbReference>
<dbReference type="Pfam" id="PF01261">
    <property type="entry name" value="AP_endonuc_2"/>
    <property type="match status" value="1"/>
</dbReference>
<dbReference type="AlphaFoldDB" id="A0A942TI15"/>
<dbReference type="RefSeq" id="WP_213109215.1">
    <property type="nucleotide sequence ID" value="NZ_JAGYPJ010000001.1"/>
</dbReference>
<comment type="caution">
    <text evidence="2">The sequence shown here is derived from an EMBL/GenBank/DDBJ whole genome shotgun (WGS) entry which is preliminary data.</text>
</comment>
<dbReference type="PANTHER" id="PTHR12110:SF48">
    <property type="entry name" value="BLL3656 PROTEIN"/>
    <property type="match status" value="1"/>
</dbReference>
<dbReference type="Gene3D" id="3.20.20.150">
    <property type="entry name" value="Divalent-metal-dependent TIM barrel enzymes"/>
    <property type="match status" value="1"/>
</dbReference>
<accession>A0A942TI15</accession>
<dbReference type="EMBL" id="JAGYPJ010000001">
    <property type="protein sequence ID" value="MBS4198461.1"/>
    <property type="molecule type" value="Genomic_DNA"/>
</dbReference>
<name>A0A942TI15_9BACI</name>
<evidence type="ECO:0000259" key="1">
    <source>
        <dbReference type="Pfam" id="PF01261"/>
    </source>
</evidence>
<dbReference type="InterPro" id="IPR050312">
    <property type="entry name" value="IolE/XylAMocC-like"/>
</dbReference>
<evidence type="ECO:0000313" key="3">
    <source>
        <dbReference type="Proteomes" id="UP000682713"/>
    </source>
</evidence>
<dbReference type="PANTHER" id="PTHR12110">
    <property type="entry name" value="HYDROXYPYRUVATE ISOMERASE"/>
    <property type="match status" value="1"/>
</dbReference>
<keyword evidence="2" id="KW-0413">Isomerase</keyword>
<gene>
    <name evidence="2" type="ORF">KHA93_02215</name>
</gene>
<dbReference type="Proteomes" id="UP000682713">
    <property type="component" value="Unassembled WGS sequence"/>
</dbReference>
<dbReference type="SUPFAM" id="SSF51658">
    <property type="entry name" value="Xylose isomerase-like"/>
    <property type="match status" value="1"/>
</dbReference>
<evidence type="ECO:0000313" key="2">
    <source>
        <dbReference type="EMBL" id="MBS4198461.1"/>
    </source>
</evidence>
<feature type="domain" description="Xylose isomerase-like TIM barrel" evidence="1">
    <location>
        <begin position="25"/>
        <end position="256"/>
    </location>
</feature>
<dbReference type="GO" id="GO:0016853">
    <property type="term" value="F:isomerase activity"/>
    <property type="evidence" value="ECO:0007669"/>
    <property type="project" value="UniProtKB-KW"/>
</dbReference>
<reference evidence="2 3" key="1">
    <citation type="submission" date="2021-05" db="EMBL/GenBank/DDBJ databases">
        <title>Novel Bacillus species.</title>
        <authorList>
            <person name="Liu G."/>
        </authorList>
    </citation>
    <scope>NUCLEOTIDE SEQUENCE [LARGE SCALE GENOMIC DNA]</scope>
    <source>
        <strain evidence="2 3">FJAT-49732</strain>
    </source>
</reference>